<dbReference type="AlphaFoldDB" id="A0A9P7UT18"/>
<dbReference type="GO" id="GO:0004364">
    <property type="term" value="F:glutathione transferase activity"/>
    <property type="evidence" value="ECO:0007669"/>
    <property type="project" value="UniProtKB-EC"/>
</dbReference>
<comment type="caution">
    <text evidence="7">The sequence shown here is derived from an EMBL/GenBank/DDBJ whole genome shotgun (WGS) entry which is preliminary data.</text>
</comment>
<dbReference type="InterPro" id="IPR004046">
    <property type="entry name" value="GST_C"/>
</dbReference>
<protein>
    <recommendedName>
        <fullName evidence="1">glutathione transferase</fullName>
        <ecNumber evidence="1">2.5.1.18</ecNumber>
    </recommendedName>
</protein>
<dbReference type="GeneID" id="66077250"/>
<dbReference type="SFLD" id="SFLDG00358">
    <property type="entry name" value="Main_(cytGST)"/>
    <property type="match status" value="1"/>
</dbReference>
<evidence type="ECO:0000259" key="6">
    <source>
        <dbReference type="PROSITE" id="PS50405"/>
    </source>
</evidence>
<keyword evidence="8" id="KW-1185">Reference proteome</keyword>
<dbReference type="Pfam" id="PF02798">
    <property type="entry name" value="GST_N"/>
    <property type="match status" value="1"/>
</dbReference>
<dbReference type="PANTHER" id="PTHR43900">
    <property type="entry name" value="GLUTATHIONE S-TRANSFERASE RHO"/>
    <property type="match status" value="1"/>
</dbReference>
<dbReference type="InterPro" id="IPR040079">
    <property type="entry name" value="Glutathione_S-Trfase"/>
</dbReference>
<evidence type="ECO:0000313" key="7">
    <source>
        <dbReference type="EMBL" id="KAG7091771.1"/>
    </source>
</evidence>
<evidence type="ECO:0000256" key="1">
    <source>
        <dbReference type="ARBA" id="ARBA00012452"/>
    </source>
</evidence>
<dbReference type="EMBL" id="CM032185">
    <property type="protein sequence ID" value="KAG7091771.1"/>
    <property type="molecule type" value="Genomic_DNA"/>
</dbReference>
<dbReference type="GO" id="GO:0006749">
    <property type="term" value="P:glutathione metabolic process"/>
    <property type="evidence" value="ECO:0007669"/>
    <property type="project" value="TreeGrafter"/>
</dbReference>
<feature type="domain" description="GST N-terminal" evidence="5">
    <location>
        <begin position="1"/>
        <end position="82"/>
    </location>
</feature>
<feature type="domain" description="GST C-terminal" evidence="6">
    <location>
        <begin position="96"/>
        <end position="218"/>
    </location>
</feature>
<dbReference type="CDD" id="cd03053">
    <property type="entry name" value="GST_N_Phi"/>
    <property type="match status" value="1"/>
</dbReference>
<dbReference type="GO" id="GO:0005737">
    <property type="term" value="C:cytoplasm"/>
    <property type="evidence" value="ECO:0007669"/>
    <property type="project" value="TreeGrafter"/>
</dbReference>
<dbReference type="RefSeq" id="XP_043008241.1">
    <property type="nucleotide sequence ID" value="XM_043152958.1"/>
</dbReference>
<dbReference type="GO" id="GO:0043295">
    <property type="term" value="F:glutathione binding"/>
    <property type="evidence" value="ECO:0007669"/>
    <property type="project" value="TreeGrafter"/>
</dbReference>
<dbReference type="SFLD" id="SFLDS00019">
    <property type="entry name" value="Glutathione_Transferase_(cytos"/>
    <property type="match status" value="1"/>
</dbReference>
<sequence length="218" mass="24693">MTIKLYGLIVSTRTTRVMITLHELGVPYEFIKVDLFKGEHKDPEYLKKHPFGQLPTLEDDGLIIYESRAICRYLATKYADKGKNLIPSPSDLPALAAFETACSIEKSNFDVYAAKAVAEKVFTPYYGKKPDEEKIKGLIESLEQNMKIYESILGKQKYLGGDVFTLADIFHISFAAMVPRAAGDDFWERQGPNVARWWKDISSRPSWTKCVEEGALKV</sequence>
<accession>A0A9P7UT18</accession>
<evidence type="ECO:0000313" key="8">
    <source>
        <dbReference type="Proteomes" id="UP001049176"/>
    </source>
</evidence>
<dbReference type="SUPFAM" id="SSF52833">
    <property type="entry name" value="Thioredoxin-like"/>
    <property type="match status" value="1"/>
</dbReference>
<evidence type="ECO:0000256" key="2">
    <source>
        <dbReference type="ARBA" id="ARBA00022679"/>
    </source>
</evidence>
<organism evidence="7 8">
    <name type="scientific">Marasmius oreades</name>
    <name type="common">fairy-ring Marasmius</name>
    <dbReference type="NCBI Taxonomy" id="181124"/>
    <lineage>
        <taxon>Eukaryota</taxon>
        <taxon>Fungi</taxon>
        <taxon>Dikarya</taxon>
        <taxon>Basidiomycota</taxon>
        <taxon>Agaricomycotina</taxon>
        <taxon>Agaricomycetes</taxon>
        <taxon>Agaricomycetidae</taxon>
        <taxon>Agaricales</taxon>
        <taxon>Marasmiineae</taxon>
        <taxon>Marasmiaceae</taxon>
        <taxon>Marasmius</taxon>
    </lineage>
</organism>
<dbReference type="KEGG" id="more:E1B28_008174"/>
<dbReference type="PROSITE" id="PS50405">
    <property type="entry name" value="GST_CTER"/>
    <property type="match status" value="1"/>
</dbReference>
<evidence type="ECO:0000256" key="4">
    <source>
        <dbReference type="RuleBase" id="RU003494"/>
    </source>
</evidence>
<dbReference type="InterPro" id="IPR004045">
    <property type="entry name" value="Glutathione_S-Trfase_N"/>
</dbReference>
<dbReference type="InterPro" id="IPR010987">
    <property type="entry name" value="Glutathione-S-Trfase_C-like"/>
</dbReference>
<comment type="similarity">
    <text evidence="4">Belongs to the GST superfamily.</text>
</comment>
<reference evidence="7" key="1">
    <citation type="journal article" date="2021" name="Genome Biol. Evol.">
        <title>The assembled and annotated genome of the fairy-ring fungus Marasmius oreades.</title>
        <authorList>
            <person name="Hiltunen M."/>
            <person name="Ament-Velasquez S.L."/>
            <person name="Johannesson H."/>
        </authorList>
    </citation>
    <scope>NUCLEOTIDE SEQUENCE</scope>
    <source>
        <strain evidence="7">03SP1</strain>
    </source>
</reference>
<dbReference type="SFLD" id="SFLDG01154">
    <property type="entry name" value="Main.5:_Phi-like"/>
    <property type="match status" value="1"/>
</dbReference>
<dbReference type="Proteomes" id="UP001049176">
    <property type="component" value="Chromosome 5"/>
</dbReference>
<proteinExistence type="inferred from homology"/>
<dbReference type="InterPro" id="IPR036282">
    <property type="entry name" value="Glutathione-S-Trfase_C_sf"/>
</dbReference>
<dbReference type="PANTHER" id="PTHR43900:SF3">
    <property type="entry name" value="GLUTATHIONE S-TRANSFERASE RHO"/>
    <property type="match status" value="1"/>
</dbReference>
<evidence type="ECO:0000256" key="3">
    <source>
        <dbReference type="ARBA" id="ARBA00047960"/>
    </source>
</evidence>
<dbReference type="Gene3D" id="1.20.1050.10">
    <property type="match status" value="1"/>
</dbReference>
<dbReference type="FunFam" id="3.40.30.10:FF:000016">
    <property type="entry name" value="Glutathione S-transferase F2"/>
    <property type="match status" value="1"/>
</dbReference>
<dbReference type="SUPFAM" id="SSF47616">
    <property type="entry name" value="GST C-terminal domain-like"/>
    <property type="match status" value="1"/>
</dbReference>
<dbReference type="InterPro" id="IPR036249">
    <property type="entry name" value="Thioredoxin-like_sf"/>
</dbReference>
<dbReference type="Gene3D" id="3.40.30.10">
    <property type="entry name" value="Glutaredoxin"/>
    <property type="match status" value="1"/>
</dbReference>
<gene>
    <name evidence="7" type="ORF">E1B28_008174</name>
</gene>
<keyword evidence="2" id="KW-0808">Transferase</keyword>
<name>A0A9P7UT18_9AGAR</name>
<evidence type="ECO:0000259" key="5">
    <source>
        <dbReference type="PROSITE" id="PS50404"/>
    </source>
</evidence>
<dbReference type="Pfam" id="PF00043">
    <property type="entry name" value="GST_C"/>
    <property type="match status" value="1"/>
</dbReference>
<dbReference type="OrthoDB" id="249703at2759"/>
<dbReference type="EC" id="2.5.1.18" evidence="1"/>
<dbReference type="PROSITE" id="PS50404">
    <property type="entry name" value="GST_NTER"/>
    <property type="match status" value="1"/>
</dbReference>
<comment type="catalytic activity">
    <reaction evidence="3">
        <text>RX + glutathione = an S-substituted glutathione + a halide anion + H(+)</text>
        <dbReference type="Rhea" id="RHEA:16437"/>
        <dbReference type="ChEBI" id="CHEBI:15378"/>
        <dbReference type="ChEBI" id="CHEBI:16042"/>
        <dbReference type="ChEBI" id="CHEBI:17792"/>
        <dbReference type="ChEBI" id="CHEBI:57925"/>
        <dbReference type="ChEBI" id="CHEBI:90779"/>
        <dbReference type="EC" id="2.5.1.18"/>
    </reaction>
</comment>